<evidence type="ECO:0000313" key="1">
    <source>
        <dbReference type="EnsemblMetazoa" id="tetur04g04510.1"/>
    </source>
</evidence>
<keyword evidence="2" id="KW-1185">Reference proteome</keyword>
<dbReference type="EMBL" id="CAEY01001361">
    <property type="status" value="NOT_ANNOTATED_CDS"/>
    <property type="molecule type" value="Genomic_DNA"/>
</dbReference>
<organism evidence="1 2">
    <name type="scientific">Tetranychus urticae</name>
    <name type="common">Two-spotted spider mite</name>
    <dbReference type="NCBI Taxonomy" id="32264"/>
    <lineage>
        <taxon>Eukaryota</taxon>
        <taxon>Metazoa</taxon>
        <taxon>Ecdysozoa</taxon>
        <taxon>Arthropoda</taxon>
        <taxon>Chelicerata</taxon>
        <taxon>Arachnida</taxon>
        <taxon>Acari</taxon>
        <taxon>Acariformes</taxon>
        <taxon>Trombidiformes</taxon>
        <taxon>Prostigmata</taxon>
        <taxon>Eleutherengona</taxon>
        <taxon>Raphignathae</taxon>
        <taxon>Tetranychoidea</taxon>
        <taxon>Tetranychidae</taxon>
        <taxon>Tetranychus</taxon>
    </lineage>
</organism>
<dbReference type="AlphaFoldDB" id="T1K2C2"/>
<accession>T1K2C2</accession>
<dbReference type="HOGENOM" id="CLU_3144596_0_0_1"/>
<dbReference type="EnsemblMetazoa" id="tetur04g04510.1">
    <property type="protein sequence ID" value="tetur04g04510.1"/>
    <property type="gene ID" value="tetur04g04510"/>
</dbReference>
<evidence type="ECO:0000313" key="2">
    <source>
        <dbReference type="Proteomes" id="UP000015104"/>
    </source>
</evidence>
<proteinExistence type="predicted"/>
<sequence length="49" mass="5781">MKPEESTFIVEQSWVKIHFHSWSSFAHLFITVDNALFLVEQSLIIFTLL</sequence>
<dbReference type="Proteomes" id="UP000015104">
    <property type="component" value="Unassembled WGS sequence"/>
</dbReference>
<protein>
    <submittedName>
        <fullName evidence="1">Uncharacterized protein</fullName>
    </submittedName>
</protein>
<reference evidence="1" key="2">
    <citation type="submission" date="2015-06" db="UniProtKB">
        <authorList>
            <consortium name="EnsemblMetazoa"/>
        </authorList>
    </citation>
    <scope>IDENTIFICATION</scope>
</reference>
<reference evidence="2" key="1">
    <citation type="submission" date="2011-08" db="EMBL/GenBank/DDBJ databases">
        <authorList>
            <person name="Rombauts S."/>
        </authorList>
    </citation>
    <scope>NUCLEOTIDE SEQUENCE</scope>
    <source>
        <strain evidence="2">London</strain>
    </source>
</reference>
<name>T1K2C2_TETUR</name>